<feature type="chain" id="PRO_5031130618" description="SLH domain-containing protein" evidence="2">
    <location>
        <begin position="28"/>
        <end position="799"/>
    </location>
</feature>
<organism evidence="4 5">
    <name type="scientific">Paenibacillus xylanilyticus</name>
    <dbReference type="NCBI Taxonomy" id="248903"/>
    <lineage>
        <taxon>Bacteria</taxon>
        <taxon>Bacillati</taxon>
        <taxon>Bacillota</taxon>
        <taxon>Bacilli</taxon>
        <taxon>Bacillales</taxon>
        <taxon>Paenibacillaceae</taxon>
        <taxon>Paenibacillus</taxon>
    </lineage>
</organism>
<dbReference type="Gene3D" id="2.60.40.10">
    <property type="entry name" value="Immunoglobulins"/>
    <property type="match status" value="4"/>
</dbReference>
<evidence type="ECO:0000256" key="2">
    <source>
        <dbReference type="SAM" id="SignalP"/>
    </source>
</evidence>
<feature type="compositionally biased region" description="Gly residues" evidence="1">
    <location>
        <begin position="496"/>
        <end position="510"/>
    </location>
</feature>
<sequence>MFFKFKKKVSALLVTALMFTSATAVYAEEGTTPPGESASLVSTSITIQSTRNPASETDPVTFMAVIKKGTSNVYADSTGTVTFKDGDNLIGSANVVNDSIPSKALISVKSLSAGEHQITAEYSGDSNYSGSISDPITQTVSPAAASPSEHPSVTVVTSYLNPSQFGNSVTFDVSTKTDPQIYKDISGTVVLMDGETELTTLPMSPKGVSNGHSRASYTTSDLSIGNHPITAKYYGDTRHGVADSTSEIMIQVVEGSGASTPTPPNGESTSPPDGSENLVNTSVNIESTRNPASEGEPVSFMATVSRNYMDTYETPTGTITFKEGDTVLGTATLGTDVTKPDLAFFSVRNLSAGDHQITAEYSGDSQFKGSTSAPLTQTISTTATSPSEHPTVTKVTSYLNPSQFGNPVTFYVKTETNPQISRDIAGSVVLMDGDTELATLAMWPDGVANGVAKAYFTTSDLSVGDHPITAKYFGDARHGVADSTSEVMVQVVKGSNGNGNGTDSGGGGGTTPSSPPSVPSSDNSTTSGSSTGTVTTPTVPVDPKPKNTTTPETPVSEQPSTPEKSEDYQDPNDIFRTRVVNADSNVIAGVEAKTAEIISKGDAFVTLHFGDVQQHWAFPSIEKLTKLGVIKGYPNGGFEPDEQITRAEFAAMIDRAFVDMASRKVTLNEEDFAGFSDINNRWSTNNLKKLVAVGVLNGYEDGTLRPEQTISRQEMALIITRVLNSLILNIDTSNVQFTDLDGAFGADAIKKAAALGIFEGKNEQTFDPNSGATRAEAIETILKTYSLSPAIKESLEKLK</sequence>
<dbReference type="PANTHER" id="PTHR43308:SF5">
    <property type="entry name" value="S-LAYER PROTEIN _ PEPTIDOGLYCAN ENDO-BETA-N-ACETYLGLUCOSAMINIDASE"/>
    <property type="match status" value="1"/>
</dbReference>
<dbReference type="PANTHER" id="PTHR43308">
    <property type="entry name" value="OUTER MEMBRANE PROTEIN ALPHA-RELATED"/>
    <property type="match status" value="1"/>
</dbReference>
<evidence type="ECO:0000313" key="4">
    <source>
        <dbReference type="EMBL" id="NUU78755.1"/>
    </source>
</evidence>
<evidence type="ECO:0000259" key="3">
    <source>
        <dbReference type="PROSITE" id="PS51272"/>
    </source>
</evidence>
<gene>
    <name evidence="4" type="ORF">HP552_26435</name>
</gene>
<dbReference type="AlphaFoldDB" id="A0A7Y6C2U4"/>
<dbReference type="Pfam" id="PF16640">
    <property type="entry name" value="Big_3_5"/>
    <property type="match status" value="4"/>
</dbReference>
<feature type="domain" description="SLH" evidence="3">
    <location>
        <begin position="734"/>
        <end position="795"/>
    </location>
</feature>
<feature type="domain" description="SLH" evidence="3">
    <location>
        <begin position="670"/>
        <end position="733"/>
    </location>
</feature>
<comment type="caution">
    <text evidence="4">The sequence shown here is derived from an EMBL/GenBank/DDBJ whole genome shotgun (WGS) entry which is preliminary data.</text>
</comment>
<reference evidence="4 5" key="1">
    <citation type="submission" date="2020-05" db="EMBL/GenBank/DDBJ databases">
        <title>Genome Sequencing of Type Strains.</title>
        <authorList>
            <person name="Lemaire J.F."/>
            <person name="Inderbitzin P."/>
            <person name="Gregorio O.A."/>
            <person name="Collins S.B."/>
            <person name="Wespe N."/>
            <person name="Knight-Connoni V."/>
        </authorList>
    </citation>
    <scope>NUCLEOTIDE SEQUENCE [LARGE SCALE GENOMIC DNA]</scope>
    <source>
        <strain evidence="4 5">LMG 21957</strain>
    </source>
</reference>
<dbReference type="InterPro" id="IPR051465">
    <property type="entry name" value="Cell_Envelope_Struct_Comp"/>
</dbReference>
<evidence type="ECO:0000313" key="5">
    <source>
        <dbReference type="Proteomes" id="UP000526125"/>
    </source>
</evidence>
<evidence type="ECO:0000256" key="1">
    <source>
        <dbReference type="SAM" id="MobiDB-lite"/>
    </source>
</evidence>
<keyword evidence="5" id="KW-1185">Reference proteome</keyword>
<dbReference type="EMBL" id="JABMCB010000201">
    <property type="protein sequence ID" value="NUU78755.1"/>
    <property type="molecule type" value="Genomic_DNA"/>
</dbReference>
<feature type="region of interest" description="Disordered" evidence="1">
    <location>
        <begin position="493"/>
        <end position="571"/>
    </location>
</feature>
<dbReference type="InterPro" id="IPR013783">
    <property type="entry name" value="Ig-like_fold"/>
</dbReference>
<keyword evidence="2" id="KW-0732">Signal</keyword>
<proteinExistence type="predicted"/>
<accession>A0A7Y6C2U4</accession>
<feature type="signal peptide" evidence="2">
    <location>
        <begin position="1"/>
        <end position="27"/>
    </location>
</feature>
<protein>
    <recommendedName>
        <fullName evidence="3">SLH domain-containing protein</fullName>
    </recommendedName>
</protein>
<dbReference type="InterPro" id="IPR032109">
    <property type="entry name" value="Big_3_5"/>
</dbReference>
<feature type="region of interest" description="Disordered" evidence="1">
    <location>
        <begin position="255"/>
        <end position="278"/>
    </location>
</feature>
<feature type="compositionally biased region" description="Polar residues" evidence="1">
    <location>
        <begin position="257"/>
        <end position="278"/>
    </location>
</feature>
<dbReference type="Proteomes" id="UP000526125">
    <property type="component" value="Unassembled WGS sequence"/>
</dbReference>
<feature type="domain" description="SLH" evidence="3">
    <location>
        <begin position="604"/>
        <end position="667"/>
    </location>
</feature>
<dbReference type="Pfam" id="PF00395">
    <property type="entry name" value="SLH"/>
    <property type="match status" value="3"/>
</dbReference>
<dbReference type="InterPro" id="IPR001119">
    <property type="entry name" value="SLH_dom"/>
</dbReference>
<feature type="compositionally biased region" description="Low complexity" evidence="1">
    <location>
        <begin position="519"/>
        <end position="554"/>
    </location>
</feature>
<name>A0A7Y6C2U4_9BACL</name>
<dbReference type="PROSITE" id="PS51272">
    <property type="entry name" value="SLH"/>
    <property type="match status" value="3"/>
</dbReference>
<dbReference type="RefSeq" id="WP_175398327.1">
    <property type="nucleotide sequence ID" value="NZ_JABMCB010000201.1"/>
</dbReference>